<dbReference type="Gene3D" id="3.20.20.80">
    <property type="entry name" value="Glycosidases"/>
    <property type="match status" value="1"/>
</dbReference>
<gene>
    <name evidence="1" type="ORF">GCM10009554_19190</name>
</gene>
<accession>A0ABN1PW57</accession>
<reference evidence="1 2" key="1">
    <citation type="journal article" date="2019" name="Int. J. Syst. Evol. Microbiol.">
        <title>The Global Catalogue of Microorganisms (GCM) 10K type strain sequencing project: providing services to taxonomists for standard genome sequencing and annotation.</title>
        <authorList>
            <consortium name="The Broad Institute Genomics Platform"/>
            <consortium name="The Broad Institute Genome Sequencing Center for Infectious Disease"/>
            <person name="Wu L."/>
            <person name="Ma J."/>
        </authorList>
    </citation>
    <scope>NUCLEOTIDE SEQUENCE [LARGE SCALE GENOMIC DNA]</scope>
    <source>
        <strain evidence="1 2">JCM 10977</strain>
    </source>
</reference>
<evidence type="ECO:0000313" key="1">
    <source>
        <dbReference type="EMBL" id="GAA0933721.1"/>
    </source>
</evidence>
<evidence type="ECO:0008006" key="3">
    <source>
        <dbReference type="Google" id="ProtNLM"/>
    </source>
</evidence>
<name>A0ABN1PW57_9ACTN</name>
<dbReference type="Proteomes" id="UP001500542">
    <property type="component" value="Unassembled WGS sequence"/>
</dbReference>
<evidence type="ECO:0000313" key="2">
    <source>
        <dbReference type="Proteomes" id="UP001500542"/>
    </source>
</evidence>
<dbReference type="SUPFAM" id="SSF51445">
    <property type="entry name" value="(Trans)glycosidases"/>
    <property type="match status" value="1"/>
</dbReference>
<sequence>MHASTSPTGEVTITAAGITVTGSPGGQIAVRDASGKIRLQGSKFQLKDAVAGTLISTGGTPTEVPLPDGTTGIKMVYTMPAAAGPITVTGLVTVSTNAVHYEWTVTGSTTLTLDGFMFSRAIIGGVGSDVWLPINQWNRAPDGGIPFETAAGVAYASTWTGLHGLLILEKSKKAWTNTTWVHAPGTATGPDSAVTGADFIFSEQRPNAAAAAGQGRDLAIELWTEQPFNLWSGPGVQMPVKVQVANALPQSRSAVLTWWARDFNGTILGSSTATVTVPALGTVDYTFSLSSPAYGSIVTEVSVQAGSDSAFARTNLTVLPDYDYQAGDSCIFGIANYPWLQVPSADALLDLWQKVGIRWVRIAYDGGPGVPPAVYDQRGMPHNIELQPPLPLATTTDAAALAWATTSVDTAIAAGARYFEVGNELNRPWNTPGGTAAAYVAKALRPVYEQVQARGATLKLLNNGIAGMDKPWLEEFHAAGGWDLIDGFAFHPGRGNFAPDYIPAGPGEDWDAGATGRYWNFLGGLRQLKALMAQYGPKEIWMTEAYACTQPNAWWHDSYRHAAENVLLTLALALAEGVRCVNWYQFHDSVIGNEQLANEANAEYHFGLMNRDASAKPSLLAYATATRTLDGATFVRWLQLPGASKGLLFDTPRGQAAVLWNRTDGYILNTAGPRDDWRFPEPEVWVDTWATKTNLTVCARTATVKQVDCIGQESTLTRSAGKVTVRLDGAARIFYGLDFDHPLPGGHR</sequence>
<organism evidence="1 2">
    <name type="scientific">Kribbella koreensis</name>
    <dbReference type="NCBI Taxonomy" id="57909"/>
    <lineage>
        <taxon>Bacteria</taxon>
        <taxon>Bacillati</taxon>
        <taxon>Actinomycetota</taxon>
        <taxon>Actinomycetes</taxon>
        <taxon>Propionibacteriales</taxon>
        <taxon>Kribbellaceae</taxon>
        <taxon>Kribbella</taxon>
    </lineage>
</organism>
<dbReference type="EMBL" id="BAAAHK010000004">
    <property type="protein sequence ID" value="GAA0933721.1"/>
    <property type="molecule type" value="Genomic_DNA"/>
</dbReference>
<keyword evidence="2" id="KW-1185">Reference proteome</keyword>
<dbReference type="InterPro" id="IPR017853">
    <property type="entry name" value="GH"/>
</dbReference>
<protein>
    <recommendedName>
        <fullName evidence="3">Asl1-like glycosyl hydrolase catalytic domain-containing protein</fullName>
    </recommendedName>
</protein>
<proteinExistence type="predicted"/>
<comment type="caution">
    <text evidence="1">The sequence shown here is derived from an EMBL/GenBank/DDBJ whole genome shotgun (WGS) entry which is preliminary data.</text>
</comment>